<keyword evidence="1" id="KW-1133">Transmembrane helix</keyword>
<keyword evidence="1" id="KW-0812">Transmembrane</keyword>
<dbReference type="EMBL" id="JAWQEG010007754">
    <property type="protein sequence ID" value="KAK3851740.1"/>
    <property type="molecule type" value="Genomic_DNA"/>
</dbReference>
<protein>
    <recommendedName>
        <fullName evidence="4">Transmembrane protein</fullName>
    </recommendedName>
</protein>
<organism evidence="2 3">
    <name type="scientific">Petrolisthes cinctipes</name>
    <name type="common">Flat porcelain crab</name>
    <dbReference type="NCBI Taxonomy" id="88211"/>
    <lineage>
        <taxon>Eukaryota</taxon>
        <taxon>Metazoa</taxon>
        <taxon>Ecdysozoa</taxon>
        <taxon>Arthropoda</taxon>
        <taxon>Crustacea</taxon>
        <taxon>Multicrustacea</taxon>
        <taxon>Malacostraca</taxon>
        <taxon>Eumalacostraca</taxon>
        <taxon>Eucarida</taxon>
        <taxon>Decapoda</taxon>
        <taxon>Pleocyemata</taxon>
        <taxon>Anomura</taxon>
        <taxon>Galatheoidea</taxon>
        <taxon>Porcellanidae</taxon>
        <taxon>Petrolisthes</taxon>
    </lineage>
</organism>
<evidence type="ECO:0000313" key="2">
    <source>
        <dbReference type="EMBL" id="KAK3851740.1"/>
    </source>
</evidence>
<keyword evidence="1" id="KW-0472">Membrane</keyword>
<feature type="transmembrane region" description="Helical" evidence="1">
    <location>
        <begin position="41"/>
        <end position="58"/>
    </location>
</feature>
<evidence type="ECO:0000313" key="3">
    <source>
        <dbReference type="Proteomes" id="UP001286313"/>
    </source>
</evidence>
<accession>A0AAE1BMU7</accession>
<gene>
    <name evidence="2" type="ORF">Pcinc_041629</name>
</gene>
<evidence type="ECO:0000256" key="1">
    <source>
        <dbReference type="SAM" id="Phobius"/>
    </source>
</evidence>
<dbReference type="AlphaFoldDB" id="A0AAE1BMU7"/>
<keyword evidence="3" id="KW-1185">Reference proteome</keyword>
<reference evidence="2" key="1">
    <citation type="submission" date="2023-10" db="EMBL/GenBank/DDBJ databases">
        <title>Genome assemblies of two species of porcelain crab, Petrolisthes cinctipes and Petrolisthes manimaculis (Anomura: Porcellanidae).</title>
        <authorList>
            <person name="Angst P."/>
        </authorList>
    </citation>
    <scope>NUCLEOTIDE SEQUENCE</scope>
    <source>
        <strain evidence="2">PB745_01</strain>
        <tissue evidence="2">Gill</tissue>
    </source>
</reference>
<dbReference type="Proteomes" id="UP001286313">
    <property type="component" value="Unassembled WGS sequence"/>
</dbReference>
<comment type="caution">
    <text evidence="2">The sequence shown here is derived from an EMBL/GenBank/DDBJ whole genome shotgun (WGS) entry which is preliminary data.</text>
</comment>
<proteinExistence type="predicted"/>
<name>A0AAE1BMU7_PETCI</name>
<evidence type="ECO:0008006" key="4">
    <source>
        <dbReference type="Google" id="ProtNLM"/>
    </source>
</evidence>
<sequence>MMKRVGKVGGEMGEKLGKGGGKVEKWGIGEAMVLKTRRKQYITNIIAVVVVITTITTMDDGCQDGITNP</sequence>